<keyword evidence="2" id="KW-1185">Reference proteome</keyword>
<sequence length="57" mass="6740">MLTLIIHIRNIKQKNILSQIITYCCCLTYNGACFEYEYSQWGDKEKSVGQQHKLDKQ</sequence>
<gene>
    <name evidence="1" type="ORF">PGCG_00154</name>
</gene>
<dbReference type="Proteomes" id="UP000204225">
    <property type="component" value="Segment"/>
</dbReference>
<proteinExistence type="predicted"/>
<accession>A0AC59EWV5</accession>
<protein>
    <submittedName>
        <fullName evidence="1">Uncharacterized protein</fullName>
    </submittedName>
</protein>
<dbReference type="EMBL" id="KC662249">
    <property type="protein sequence ID" value="AGM15465.1"/>
    <property type="molecule type" value="Genomic_DNA"/>
</dbReference>
<reference evidence="1 2" key="1">
    <citation type="journal article" date="2013" name="Proc. Natl. Acad. Sci. U.S.A.">
        <title>Genome of Phaeocystis globosa virus PgV-16T highlights the common ancestry of the largest known DNA viruses infecting eukaryotes.</title>
        <authorList>
            <person name="Santini S."/>
            <person name="Jeudy S."/>
            <person name="Bartoli J."/>
            <person name="Poirot O."/>
            <person name="Lescot M."/>
            <person name="Abergel C."/>
            <person name="Barbe V."/>
            <person name="Wommack K.E."/>
            <person name="Noordeloos A.A."/>
            <person name="Brussaard C.P."/>
            <person name="Claverie J.M."/>
        </authorList>
    </citation>
    <scope>NUCLEOTIDE SEQUENCE [LARGE SCALE GENOMIC DNA]</scope>
    <source>
        <strain evidence="1 2">16T</strain>
    </source>
</reference>
<organism evidence="1 2">
    <name type="scientific">Phaeocystis globosa virus PgV-16T</name>
    <dbReference type="NCBI Taxonomy" id="3071227"/>
    <lineage>
        <taxon>Viruses</taxon>
        <taxon>Varidnaviria</taxon>
        <taxon>Bamfordvirae</taxon>
        <taxon>Nucleocytoviricota</taxon>
        <taxon>Megaviricetes</taxon>
        <taxon>Imitervirales</taxon>
        <taxon>Mesomimiviridae</taxon>
        <taxon>Tethysvirus</taxon>
        <taxon>Tethysvirus hollandense</taxon>
    </lineage>
</organism>
<name>A0AC59EWV5_9VIRU</name>
<evidence type="ECO:0000313" key="2">
    <source>
        <dbReference type="Proteomes" id="UP000204225"/>
    </source>
</evidence>
<evidence type="ECO:0000313" key="1">
    <source>
        <dbReference type="EMBL" id="AGM15465.1"/>
    </source>
</evidence>